<evidence type="ECO:0000313" key="8">
    <source>
        <dbReference type="EMBL" id="CAG9772513.1"/>
    </source>
</evidence>
<evidence type="ECO:0000313" key="9">
    <source>
        <dbReference type="Proteomes" id="UP001152799"/>
    </source>
</evidence>
<dbReference type="OrthoDB" id="4139357at2759"/>
<feature type="transmembrane region" description="Helical" evidence="6">
    <location>
        <begin position="297"/>
        <end position="315"/>
    </location>
</feature>
<evidence type="ECO:0000259" key="7">
    <source>
        <dbReference type="PROSITE" id="PS50850"/>
    </source>
</evidence>
<evidence type="ECO:0000256" key="6">
    <source>
        <dbReference type="SAM" id="Phobius"/>
    </source>
</evidence>
<dbReference type="PANTHER" id="PTHR23511:SF34">
    <property type="entry name" value="SYNAPTIC VESICLE GLYCOPROTEIN 2"/>
    <property type="match status" value="1"/>
</dbReference>
<keyword evidence="2" id="KW-0813">Transport</keyword>
<feature type="transmembrane region" description="Helical" evidence="6">
    <location>
        <begin position="196"/>
        <end position="215"/>
    </location>
</feature>
<dbReference type="InterPro" id="IPR036259">
    <property type="entry name" value="MFS_trans_sf"/>
</dbReference>
<protein>
    <recommendedName>
        <fullName evidence="7">Major facilitator superfamily (MFS) profile domain-containing protein</fullName>
    </recommendedName>
</protein>
<sequence length="505" mass="57272">MELHTTESSRCFEDYLKQAGWGLAYKFLIGVSCIAHFIRGVSFVAIAFAIALSSCNPVYYMGKINATRMFIAYFVGCGFGGLAGNSLGDRHGRKDYLIYSYLCIFASAFAAAFAFNVNVVIVAVMCLGAGLEVNATQTRLLVIEILTKEKRGFWIAFCELFWSLGYLLTAFSLIFFRTSTFLNFGSPTQPPPFWRVMFAISGGISLTMACVLNVVEESPRYWISAERSFVAYLILKKSYAVNMSKFENDFKTKEDDIKFLISPYGLYYREPEHISDRIKRFFWRLWKSIRIMFSKHFCWLTWGLMLIKMPIIVLGPHQLNVALGKYLIFDIDHKYDGLDFVYPIADHTNDTSFCNINEQNVLFNKYFLILGVATLPGQICCILMIDRLGRKIILVTSLLLAGWSFLTLPFSLNRIFKIVLTCLITASISVVILVVTLMNLELYPTALRGSSNSVTSIPSYIFAAFFLGFILMELKFFAIFTGILYCCLSSLACFLPELRGKPMIE</sequence>
<dbReference type="PROSITE" id="PS50850">
    <property type="entry name" value="MFS"/>
    <property type="match status" value="1"/>
</dbReference>
<keyword evidence="5 6" id="KW-0472">Membrane</keyword>
<feature type="transmembrane region" description="Helical" evidence="6">
    <location>
        <begin position="476"/>
        <end position="495"/>
    </location>
</feature>
<keyword evidence="4 6" id="KW-1133">Transmembrane helix</keyword>
<reference evidence="8" key="1">
    <citation type="submission" date="2022-01" db="EMBL/GenBank/DDBJ databases">
        <authorList>
            <person name="King R."/>
        </authorList>
    </citation>
    <scope>NUCLEOTIDE SEQUENCE</scope>
</reference>
<dbReference type="Gene3D" id="1.20.1250.20">
    <property type="entry name" value="MFS general substrate transporter like domains"/>
    <property type="match status" value="1"/>
</dbReference>
<keyword evidence="9" id="KW-1185">Reference proteome</keyword>
<dbReference type="GO" id="GO:0022857">
    <property type="term" value="F:transmembrane transporter activity"/>
    <property type="evidence" value="ECO:0007669"/>
    <property type="project" value="InterPro"/>
</dbReference>
<feature type="transmembrane region" description="Helical" evidence="6">
    <location>
        <begin position="96"/>
        <end position="115"/>
    </location>
</feature>
<evidence type="ECO:0000256" key="2">
    <source>
        <dbReference type="ARBA" id="ARBA00022448"/>
    </source>
</evidence>
<evidence type="ECO:0000256" key="5">
    <source>
        <dbReference type="ARBA" id="ARBA00023136"/>
    </source>
</evidence>
<organism evidence="8 9">
    <name type="scientific">Ceutorhynchus assimilis</name>
    <name type="common">cabbage seed weevil</name>
    <dbReference type="NCBI Taxonomy" id="467358"/>
    <lineage>
        <taxon>Eukaryota</taxon>
        <taxon>Metazoa</taxon>
        <taxon>Ecdysozoa</taxon>
        <taxon>Arthropoda</taxon>
        <taxon>Hexapoda</taxon>
        <taxon>Insecta</taxon>
        <taxon>Pterygota</taxon>
        <taxon>Neoptera</taxon>
        <taxon>Endopterygota</taxon>
        <taxon>Coleoptera</taxon>
        <taxon>Polyphaga</taxon>
        <taxon>Cucujiformia</taxon>
        <taxon>Curculionidae</taxon>
        <taxon>Ceutorhynchinae</taxon>
        <taxon>Ceutorhynchus</taxon>
    </lineage>
</organism>
<feature type="transmembrane region" description="Helical" evidence="6">
    <location>
        <begin position="64"/>
        <end position="84"/>
    </location>
</feature>
<evidence type="ECO:0000256" key="1">
    <source>
        <dbReference type="ARBA" id="ARBA00004141"/>
    </source>
</evidence>
<accession>A0A9N9MWV0</accession>
<dbReference type="EMBL" id="OU892284">
    <property type="protein sequence ID" value="CAG9772513.1"/>
    <property type="molecule type" value="Genomic_DNA"/>
</dbReference>
<dbReference type="PANTHER" id="PTHR23511">
    <property type="entry name" value="SYNAPTIC VESICLE GLYCOPROTEIN 2"/>
    <property type="match status" value="1"/>
</dbReference>
<feature type="transmembrane region" description="Helical" evidence="6">
    <location>
        <begin position="154"/>
        <end position="176"/>
    </location>
</feature>
<feature type="transmembrane region" description="Helical" evidence="6">
    <location>
        <begin position="392"/>
        <end position="412"/>
    </location>
</feature>
<feature type="transmembrane region" description="Helical" evidence="6">
    <location>
        <begin position="418"/>
        <end position="440"/>
    </location>
</feature>
<dbReference type="AlphaFoldDB" id="A0A9N9MWV0"/>
<name>A0A9N9MWV0_9CUCU</name>
<evidence type="ECO:0000256" key="4">
    <source>
        <dbReference type="ARBA" id="ARBA00022989"/>
    </source>
</evidence>
<dbReference type="InterPro" id="IPR020846">
    <property type="entry name" value="MFS_dom"/>
</dbReference>
<comment type="subcellular location">
    <subcellularLocation>
        <location evidence="1">Membrane</location>
        <topology evidence="1">Multi-pass membrane protein</topology>
    </subcellularLocation>
</comment>
<feature type="transmembrane region" description="Helical" evidence="6">
    <location>
        <begin position="452"/>
        <end position="470"/>
    </location>
</feature>
<dbReference type="Pfam" id="PF07690">
    <property type="entry name" value="MFS_1"/>
    <property type="match status" value="1"/>
</dbReference>
<dbReference type="GO" id="GO:0016020">
    <property type="term" value="C:membrane"/>
    <property type="evidence" value="ECO:0007669"/>
    <property type="project" value="UniProtKB-SubCell"/>
</dbReference>
<dbReference type="InterPro" id="IPR011701">
    <property type="entry name" value="MFS"/>
</dbReference>
<evidence type="ECO:0000256" key="3">
    <source>
        <dbReference type="ARBA" id="ARBA00022692"/>
    </source>
</evidence>
<dbReference type="Proteomes" id="UP001152799">
    <property type="component" value="Chromosome 8"/>
</dbReference>
<feature type="domain" description="Major facilitator superfamily (MFS) profile" evidence="7">
    <location>
        <begin position="28"/>
        <end position="499"/>
    </location>
</feature>
<keyword evidence="3 6" id="KW-0812">Transmembrane</keyword>
<feature type="transmembrane region" description="Helical" evidence="6">
    <location>
        <begin position="27"/>
        <end position="52"/>
    </location>
</feature>
<dbReference type="SUPFAM" id="SSF103473">
    <property type="entry name" value="MFS general substrate transporter"/>
    <property type="match status" value="1"/>
</dbReference>
<gene>
    <name evidence="8" type="ORF">CEUTPL_LOCUS12922</name>
</gene>
<proteinExistence type="predicted"/>
<feature type="transmembrane region" description="Helical" evidence="6">
    <location>
        <begin position="366"/>
        <end position="385"/>
    </location>
</feature>